<dbReference type="SUPFAM" id="SSF48179">
    <property type="entry name" value="6-phosphogluconate dehydrogenase C-terminal domain-like"/>
    <property type="match status" value="1"/>
</dbReference>
<dbReference type="InterPro" id="IPR013328">
    <property type="entry name" value="6PGD_dom2"/>
</dbReference>
<dbReference type="Gene3D" id="3.40.50.720">
    <property type="entry name" value="NAD(P)-binding Rossmann-like Domain"/>
    <property type="match status" value="1"/>
</dbReference>
<dbReference type="InterPro" id="IPR036291">
    <property type="entry name" value="NAD(P)-bd_dom_sf"/>
</dbReference>
<evidence type="ECO:0000313" key="5">
    <source>
        <dbReference type="EMBL" id="GEP96640.1"/>
    </source>
</evidence>
<dbReference type="SUPFAM" id="SSF51735">
    <property type="entry name" value="NAD(P)-binding Rossmann-fold domains"/>
    <property type="match status" value="1"/>
</dbReference>
<evidence type="ECO:0000256" key="2">
    <source>
        <dbReference type="ARBA" id="ARBA00023027"/>
    </source>
</evidence>
<dbReference type="InterPro" id="IPR008927">
    <property type="entry name" value="6-PGluconate_DH-like_C_sf"/>
</dbReference>
<dbReference type="NCBIfam" id="NF002969">
    <property type="entry name" value="PRK03643.1"/>
    <property type="match status" value="1"/>
</dbReference>
<dbReference type="EMBL" id="BKAU01000002">
    <property type="protein sequence ID" value="GEP96640.1"/>
    <property type="molecule type" value="Genomic_DNA"/>
</dbReference>
<dbReference type="GO" id="GO:0008926">
    <property type="term" value="F:mannitol-1-phosphate 5-dehydrogenase activity"/>
    <property type="evidence" value="ECO:0007669"/>
    <property type="project" value="TreeGrafter"/>
</dbReference>
<reference evidence="5 6" key="1">
    <citation type="submission" date="2019-07" db="EMBL/GenBank/DDBJ databases">
        <title>Whole genome shotgun sequence of Chitinophaga cymbidii NBRC 109752.</title>
        <authorList>
            <person name="Hosoyama A."/>
            <person name="Uohara A."/>
            <person name="Ohji S."/>
            <person name="Ichikawa N."/>
        </authorList>
    </citation>
    <scope>NUCLEOTIDE SEQUENCE [LARGE SCALE GENOMIC DNA]</scope>
    <source>
        <strain evidence="5 6">NBRC 109752</strain>
    </source>
</reference>
<dbReference type="Gene3D" id="1.10.1040.10">
    <property type="entry name" value="N-(1-d-carboxylethyl)-l-norvaline Dehydrogenase, domain 2"/>
    <property type="match status" value="1"/>
</dbReference>
<dbReference type="Proteomes" id="UP000321436">
    <property type="component" value="Unassembled WGS sequence"/>
</dbReference>
<sequence length="489" mass="54667">MILSRFTLKNIVPGTVDVPDESIFSLPEKVLQFGTGVLLRGLPDDYIDKANRKGIFNGRVVVVKSTSQGDTSAFEQQDNLYTLCVRGIRQGKKVEENRINAAVSRVLSAQEDWEEILECAHDGGMQVIISNTTEVGIQLVNDDIRRHPPLSFPGKLLAFLYERFQAFGGSPHSGMVIVPTELVPDNGKKLESIVLELAHLNSLPEEFIEWLEKHNHFCNSLVDRIVPGKPDAAQQAALEAEFGYRDKLLCMAEAYSLWAIEGDAHIRKVLSFAEANEEIAIVPDINLHRELKLRLLNGTHTLSCGPAFLAGIDTVKQAMDDPAMSVYIQDLMMQELAVSIPFPVERSLAAAFSASVLDRFRNPHIHHLWKSITAQYSSKMKMRCIPLLLQHYKTSNTPPPLFAFGFAAYLWFMKGEGHEVTDGQAGVFSRRWQTLRPEEVVLHTMTDKAFWETDLTLLPGFYSAVAADLQTIMQEGAKAALRKHTVQTI</sequence>
<proteinExistence type="predicted"/>
<dbReference type="RefSeq" id="WP_146863031.1">
    <property type="nucleotide sequence ID" value="NZ_BKAU01000002.1"/>
</dbReference>
<dbReference type="GO" id="GO:0005829">
    <property type="term" value="C:cytosol"/>
    <property type="evidence" value="ECO:0007669"/>
    <property type="project" value="TreeGrafter"/>
</dbReference>
<dbReference type="PANTHER" id="PTHR30524">
    <property type="entry name" value="MANNITOL-1-PHOSPHATE 5-DEHYDROGENASE"/>
    <property type="match status" value="1"/>
</dbReference>
<evidence type="ECO:0000259" key="4">
    <source>
        <dbReference type="Pfam" id="PF08125"/>
    </source>
</evidence>
<dbReference type="PANTHER" id="PTHR30524:SF0">
    <property type="entry name" value="ALTRONATE OXIDOREDUCTASE-RELATED"/>
    <property type="match status" value="1"/>
</dbReference>
<evidence type="ECO:0000256" key="1">
    <source>
        <dbReference type="ARBA" id="ARBA00023002"/>
    </source>
</evidence>
<dbReference type="OrthoDB" id="9768714at2"/>
<organism evidence="5 6">
    <name type="scientific">Chitinophaga cymbidii</name>
    <dbReference type="NCBI Taxonomy" id="1096750"/>
    <lineage>
        <taxon>Bacteria</taxon>
        <taxon>Pseudomonadati</taxon>
        <taxon>Bacteroidota</taxon>
        <taxon>Chitinophagia</taxon>
        <taxon>Chitinophagales</taxon>
        <taxon>Chitinophagaceae</taxon>
        <taxon>Chitinophaga</taxon>
    </lineage>
</organism>
<dbReference type="GO" id="GO:0019592">
    <property type="term" value="P:mannitol catabolic process"/>
    <property type="evidence" value="ECO:0007669"/>
    <property type="project" value="TreeGrafter"/>
</dbReference>
<evidence type="ECO:0000313" key="6">
    <source>
        <dbReference type="Proteomes" id="UP000321436"/>
    </source>
</evidence>
<dbReference type="Pfam" id="PF08125">
    <property type="entry name" value="Mannitol_dh_C"/>
    <property type="match status" value="1"/>
</dbReference>
<comment type="caution">
    <text evidence="5">The sequence shown here is derived from an EMBL/GenBank/DDBJ whole genome shotgun (WGS) entry which is preliminary data.</text>
</comment>
<protein>
    <submittedName>
        <fullName evidence="5">Altronate oxidoreductase</fullName>
    </submittedName>
</protein>
<gene>
    <name evidence="5" type="primary">uxaB_2</name>
    <name evidence="5" type="ORF">CCY01nite_29000</name>
</gene>
<name>A0A512RLU7_9BACT</name>
<keyword evidence="1" id="KW-0560">Oxidoreductase</keyword>
<feature type="domain" description="Mannitol dehydrogenase N-terminal" evidence="3">
    <location>
        <begin position="29"/>
        <end position="263"/>
    </location>
</feature>
<keyword evidence="2" id="KW-0520">NAD</keyword>
<dbReference type="InterPro" id="IPR013131">
    <property type="entry name" value="Mannitol_DH_N"/>
</dbReference>
<keyword evidence="6" id="KW-1185">Reference proteome</keyword>
<dbReference type="AlphaFoldDB" id="A0A512RLU7"/>
<dbReference type="Pfam" id="PF01232">
    <property type="entry name" value="Mannitol_dh"/>
    <property type="match status" value="1"/>
</dbReference>
<feature type="domain" description="Mannitol dehydrogenase C-terminal" evidence="4">
    <location>
        <begin position="285"/>
        <end position="472"/>
    </location>
</feature>
<dbReference type="InterPro" id="IPR013118">
    <property type="entry name" value="Mannitol_DH_C"/>
</dbReference>
<evidence type="ECO:0000259" key="3">
    <source>
        <dbReference type="Pfam" id="PF01232"/>
    </source>
</evidence>
<accession>A0A512RLU7</accession>